<keyword evidence="2" id="KW-1185">Reference proteome</keyword>
<protein>
    <submittedName>
        <fullName evidence="1">Uncharacterized protein</fullName>
    </submittedName>
</protein>
<dbReference type="EMBL" id="JAUESC010000386">
    <property type="protein sequence ID" value="KAK0577192.1"/>
    <property type="molecule type" value="Genomic_DNA"/>
</dbReference>
<reference evidence="1" key="1">
    <citation type="journal article" date="2022" name="Plant J.">
        <title>Strategies of tolerance reflected in two North American maple genomes.</title>
        <authorList>
            <person name="McEvoy S.L."/>
            <person name="Sezen U.U."/>
            <person name="Trouern-Trend A."/>
            <person name="McMahon S.M."/>
            <person name="Schaberg P.G."/>
            <person name="Yang J."/>
            <person name="Wegrzyn J.L."/>
            <person name="Swenson N.G."/>
        </authorList>
    </citation>
    <scope>NUCLEOTIDE SEQUENCE</scope>
    <source>
        <strain evidence="1">NS2018</strain>
    </source>
</reference>
<sequence length="87" mass="9707">MPLSIRDGPPNQVCRKTFFDRGGLLKRAAANRAFPIRGGPMNRANMRQRRICLTMLRQRVEAAERGSGRDGWRREAAILDGGGADLK</sequence>
<dbReference type="AlphaFoldDB" id="A0AA39RNQ9"/>
<evidence type="ECO:0000313" key="1">
    <source>
        <dbReference type="EMBL" id="KAK0577192.1"/>
    </source>
</evidence>
<gene>
    <name evidence="1" type="ORF">LWI29_029330</name>
</gene>
<accession>A0AA39RNQ9</accession>
<dbReference type="Proteomes" id="UP001168877">
    <property type="component" value="Unassembled WGS sequence"/>
</dbReference>
<proteinExistence type="predicted"/>
<name>A0AA39RNQ9_ACESA</name>
<evidence type="ECO:0000313" key="2">
    <source>
        <dbReference type="Proteomes" id="UP001168877"/>
    </source>
</evidence>
<reference evidence="1" key="2">
    <citation type="submission" date="2023-06" db="EMBL/GenBank/DDBJ databases">
        <authorList>
            <person name="Swenson N.G."/>
            <person name="Wegrzyn J.L."/>
            <person name="Mcevoy S.L."/>
        </authorList>
    </citation>
    <scope>NUCLEOTIDE SEQUENCE</scope>
    <source>
        <strain evidence="1">NS2018</strain>
        <tissue evidence="1">Leaf</tissue>
    </source>
</reference>
<organism evidence="1 2">
    <name type="scientific">Acer saccharum</name>
    <name type="common">Sugar maple</name>
    <dbReference type="NCBI Taxonomy" id="4024"/>
    <lineage>
        <taxon>Eukaryota</taxon>
        <taxon>Viridiplantae</taxon>
        <taxon>Streptophyta</taxon>
        <taxon>Embryophyta</taxon>
        <taxon>Tracheophyta</taxon>
        <taxon>Spermatophyta</taxon>
        <taxon>Magnoliopsida</taxon>
        <taxon>eudicotyledons</taxon>
        <taxon>Gunneridae</taxon>
        <taxon>Pentapetalae</taxon>
        <taxon>rosids</taxon>
        <taxon>malvids</taxon>
        <taxon>Sapindales</taxon>
        <taxon>Sapindaceae</taxon>
        <taxon>Hippocastanoideae</taxon>
        <taxon>Acereae</taxon>
        <taxon>Acer</taxon>
    </lineage>
</organism>
<comment type="caution">
    <text evidence="1">The sequence shown here is derived from an EMBL/GenBank/DDBJ whole genome shotgun (WGS) entry which is preliminary data.</text>
</comment>